<dbReference type="Proteomes" id="UP000180166">
    <property type="component" value="Chromosome"/>
</dbReference>
<accession>A0ABC8B164</accession>
<dbReference type="AlphaFoldDB" id="A0ABC8B164"/>
<protein>
    <submittedName>
        <fullName evidence="1">Uncharacterized protein</fullName>
    </submittedName>
</protein>
<organism evidence="1 2">
    <name type="scientific">Nocardia seriolae</name>
    <dbReference type="NCBI Taxonomy" id="37332"/>
    <lineage>
        <taxon>Bacteria</taxon>
        <taxon>Bacillati</taxon>
        <taxon>Actinomycetota</taxon>
        <taxon>Actinomycetes</taxon>
        <taxon>Mycobacteriales</taxon>
        <taxon>Nocardiaceae</taxon>
        <taxon>Nocardia</taxon>
    </lineage>
</organism>
<proteinExistence type="predicted"/>
<evidence type="ECO:0000313" key="2">
    <source>
        <dbReference type="Proteomes" id="UP000180166"/>
    </source>
</evidence>
<gene>
    <name evidence="1" type="ORF">NS506_06065</name>
</gene>
<name>A0ABC8B164_9NOCA</name>
<sequence>MASRTLAEPLPWQHSILLSGDAVAATRRLPTA</sequence>
<reference evidence="1 2" key="1">
    <citation type="submission" date="2016-10" db="EMBL/GenBank/DDBJ databases">
        <title>Genome sequence of Nocardia seriolae strain EM150506, isolated from Anguila japonica.</title>
        <authorList>
            <person name="Han H.-J."/>
        </authorList>
    </citation>
    <scope>NUCLEOTIDE SEQUENCE [LARGE SCALE GENOMIC DNA]</scope>
    <source>
        <strain evidence="1 2">EM150506</strain>
    </source>
</reference>
<evidence type="ECO:0000313" key="1">
    <source>
        <dbReference type="EMBL" id="APB00102.1"/>
    </source>
</evidence>
<dbReference type="KEGG" id="nsr:NS506_06065"/>
<dbReference type="EMBL" id="CP017839">
    <property type="protein sequence ID" value="APB00102.1"/>
    <property type="molecule type" value="Genomic_DNA"/>
</dbReference>